<dbReference type="EMBL" id="JAACJM010000036">
    <property type="protein sequence ID" value="KAF5362975.1"/>
    <property type="molecule type" value="Genomic_DNA"/>
</dbReference>
<dbReference type="SUPFAM" id="SSF47473">
    <property type="entry name" value="EF-hand"/>
    <property type="match status" value="2"/>
</dbReference>
<dbReference type="SMART" id="SM00027">
    <property type="entry name" value="EH"/>
    <property type="match status" value="1"/>
</dbReference>
<gene>
    <name evidence="4" type="ORF">D9758_007128</name>
</gene>
<feature type="region of interest" description="Disordered" evidence="1">
    <location>
        <begin position="296"/>
        <end position="368"/>
    </location>
</feature>
<comment type="caution">
    <text evidence="4">The sequence shown here is derived from an EMBL/GenBank/DDBJ whole genome shotgun (WGS) entry which is preliminary data.</text>
</comment>
<accession>A0A8H5LMG3</accession>
<keyword evidence="5" id="KW-1185">Reference proteome</keyword>
<evidence type="ECO:0000259" key="3">
    <source>
        <dbReference type="PROSITE" id="PS50222"/>
    </source>
</evidence>
<evidence type="ECO:0000259" key="2">
    <source>
        <dbReference type="PROSITE" id="PS50031"/>
    </source>
</evidence>
<name>A0A8H5LMG3_9AGAR</name>
<dbReference type="PROSITE" id="PS50031">
    <property type="entry name" value="EH"/>
    <property type="match status" value="1"/>
</dbReference>
<dbReference type="Pfam" id="PF12763">
    <property type="entry name" value="EH"/>
    <property type="match status" value="1"/>
</dbReference>
<feature type="region of interest" description="Disordered" evidence="1">
    <location>
        <begin position="233"/>
        <end position="281"/>
    </location>
</feature>
<evidence type="ECO:0000313" key="5">
    <source>
        <dbReference type="Proteomes" id="UP000559256"/>
    </source>
</evidence>
<dbReference type="InterPro" id="IPR002048">
    <property type="entry name" value="EF_hand_dom"/>
</dbReference>
<dbReference type="GO" id="GO:0005509">
    <property type="term" value="F:calcium ion binding"/>
    <property type="evidence" value="ECO:0007669"/>
    <property type="project" value="InterPro"/>
</dbReference>
<evidence type="ECO:0000313" key="4">
    <source>
        <dbReference type="EMBL" id="KAF5362975.1"/>
    </source>
</evidence>
<dbReference type="AlphaFoldDB" id="A0A8H5LMG3"/>
<protein>
    <recommendedName>
        <fullName evidence="6">EH domain-containing protein</fullName>
    </recommendedName>
</protein>
<dbReference type="PROSITE" id="PS50222">
    <property type="entry name" value="EF_HAND_2"/>
    <property type="match status" value="1"/>
</dbReference>
<evidence type="ECO:0000256" key="1">
    <source>
        <dbReference type="SAM" id="MobiDB-lite"/>
    </source>
</evidence>
<reference evidence="4 5" key="1">
    <citation type="journal article" date="2020" name="ISME J.">
        <title>Uncovering the hidden diversity of litter-decomposition mechanisms in mushroom-forming fungi.</title>
        <authorList>
            <person name="Floudas D."/>
            <person name="Bentzer J."/>
            <person name="Ahren D."/>
            <person name="Johansson T."/>
            <person name="Persson P."/>
            <person name="Tunlid A."/>
        </authorList>
    </citation>
    <scope>NUCLEOTIDE SEQUENCE [LARGE SCALE GENOMIC DNA]</scope>
    <source>
        <strain evidence="4 5">CBS 291.85</strain>
    </source>
</reference>
<evidence type="ECO:0008006" key="6">
    <source>
        <dbReference type="Google" id="ProtNLM"/>
    </source>
</evidence>
<dbReference type="InterPro" id="IPR000261">
    <property type="entry name" value="EH_dom"/>
</dbReference>
<feature type="compositionally biased region" description="Low complexity" evidence="1">
    <location>
        <begin position="307"/>
        <end position="319"/>
    </location>
</feature>
<feature type="domain" description="EF-hand" evidence="3">
    <location>
        <begin position="64"/>
        <end position="99"/>
    </location>
</feature>
<proteinExistence type="predicted"/>
<dbReference type="Gene3D" id="1.10.238.10">
    <property type="entry name" value="EF-hand"/>
    <property type="match status" value="2"/>
</dbReference>
<dbReference type="Proteomes" id="UP000559256">
    <property type="component" value="Unassembled WGS sequence"/>
</dbReference>
<dbReference type="OrthoDB" id="524326at2759"/>
<sequence>MTLLPQRRTQRCPVSVARKFLGQAWAINPAIIANAATRMRILDPQATGVISKWTFVNFYEKLHFASADLLKIWNLVDFLKSGFITQDEFVVALFFLHRTLVGLPLPQTLPMILVPPSIRSHPQFQSSSYDDDEIWQTKTGVPTDWTIPESLHFHAARLFSDMDSQDVGYIEQCSIIALRKKFRLGANDCRRIRKLLGLMKTPRVDLHLFTVIMFFIHWTLAGQDLPRTLPDALKTAASSPSSRTRDYQTVEPYPLPSAPPDSYNSLTPENQRPPKKEVPLTNMNAVLLAKLTVTPKRPVRPLPSPSSPLARSQSQSSSVTFSTGEASPVRPLPQPFSSRSQSLSLPPRPQSVYSSSTLSSPALSNDSDLRTEVDHLREMIERLMEENATLKSSVQEMQRQRMGQEVESSVPLIDAGVVVEDSPPPYEMLL</sequence>
<feature type="compositionally biased region" description="Low complexity" evidence="1">
    <location>
        <begin position="335"/>
        <end position="366"/>
    </location>
</feature>
<feature type="domain" description="EH" evidence="2">
    <location>
        <begin position="69"/>
        <end position="120"/>
    </location>
</feature>
<organism evidence="4 5">
    <name type="scientific">Tetrapyrgos nigripes</name>
    <dbReference type="NCBI Taxonomy" id="182062"/>
    <lineage>
        <taxon>Eukaryota</taxon>
        <taxon>Fungi</taxon>
        <taxon>Dikarya</taxon>
        <taxon>Basidiomycota</taxon>
        <taxon>Agaricomycotina</taxon>
        <taxon>Agaricomycetes</taxon>
        <taxon>Agaricomycetidae</taxon>
        <taxon>Agaricales</taxon>
        <taxon>Marasmiineae</taxon>
        <taxon>Marasmiaceae</taxon>
        <taxon>Tetrapyrgos</taxon>
    </lineage>
</organism>
<dbReference type="InterPro" id="IPR011992">
    <property type="entry name" value="EF-hand-dom_pair"/>
</dbReference>